<dbReference type="SUPFAM" id="SSF50978">
    <property type="entry name" value="WD40 repeat-like"/>
    <property type="match status" value="1"/>
</dbReference>
<proteinExistence type="predicted"/>
<evidence type="ECO:0000313" key="6">
    <source>
        <dbReference type="Proteomes" id="UP001412067"/>
    </source>
</evidence>
<dbReference type="PANTHER" id="PTHR19848:SF0">
    <property type="entry name" value="NOTCHLESS PROTEIN HOMOLOG 1"/>
    <property type="match status" value="1"/>
</dbReference>
<evidence type="ECO:0000313" key="5">
    <source>
        <dbReference type="EMBL" id="KAK8959190.1"/>
    </source>
</evidence>
<dbReference type="InterPro" id="IPR015943">
    <property type="entry name" value="WD40/YVTN_repeat-like_dom_sf"/>
</dbReference>
<sequence length="157" mass="18004">MGDYTRKVDQGVEAGYRQRWLMRKQLLPQFFSVGHGHWVNSLALSTEYTLRTGAFDHTGKTYSSAEEMKEAALAKYGKMKRNAPERLVSGSDDFTMILWEPAINKLPKARLTGHQQPDQRFMSHDTINVEFDTFILRRFPKRGSSCADESIFPENPS</sequence>
<keyword evidence="3" id="KW-0677">Repeat</keyword>
<dbReference type="Gene3D" id="2.130.10.10">
    <property type="entry name" value="YVTN repeat-like/Quinoprotein amine dehydrogenase"/>
    <property type="match status" value="1"/>
</dbReference>
<organism evidence="5 6">
    <name type="scientific">Platanthera guangdongensis</name>
    <dbReference type="NCBI Taxonomy" id="2320717"/>
    <lineage>
        <taxon>Eukaryota</taxon>
        <taxon>Viridiplantae</taxon>
        <taxon>Streptophyta</taxon>
        <taxon>Embryophyta</taxon>
        <taxon>Tracheophyta</taxon>
        <taxon>Spermatophyta</taxon>
        <taxon>Magnoliopsida</taxon>
        <taxon>Liliopsida</taxon>
        <taxon>Asparagales</taxon>
        <taxon>Orchidaceae</taxon>
        <taxon>Orchidoideae</taxon>
        <taxon>Orchideae</taxon>
        <taxon>Orchidinae</taxon>
        <taxon>Platanthera</taxon>
    </lineage>
</organism>
<comment type="subcellular location">
    <subcellularLocation>
        <location evidence="1">Nucleus</location>
    </subcellularLocation>
</comment>
<dbReference type="PANTHER" id="PTHR19848">
    <property type="entry name" value="WD40 REPEAT PROTEIN"/>
    <property type="match status" value="1"/>
</dbReference>
<evidence type="ECO:0000256" key="4">
    <source>
        <dbReference type="ARBA" id="ARBA00023242"/>
    </source>
</evidence>
<keyword evidence="6" id="KW-1185">Reference proteome</keyword>
<evidence type="ECO:0000256" key="1">
    <source>
        <dbReference type="ARBA" id="ARBA00004123"/>
    </source>
</evidence>
<keyword evidence="4" id="KW-0539">Nucleus</keyword>
<accession>A0ABR2M5T6</accession>
<evidence type="ECO:0000256" key="2">
    <source>
        <dbReference type="ARBA" id="ARBA00022574"/>
    </source>
</evidence>
<comment type="caution">
    <text evidence="5">The sequence shown here is derived from an EMBL/GenBank/DDBJ whole genome shotgun (WGS) entry which is preliminary data.</text>
</comment>
<protein>
    <submittedName>
        <fullName evidence="5">Uncharacterized protein</fullName>
    </submittedName>
</protein>
<evidence type="ECO:0000256" key="3">
    <source>
        <dbReference type="ARBA" id="ARBA00022737"/>
    </source>
</evidence>
<keyword evidence="2" id="KW-0853">WD repeat</keyword>
<dbReference type="EMBL" id="JBBWWR010000012">
    <property type="protein sequence ID" value="KAK8959190.1"/>
    <property type="molecule type" value="Genomic_DNA"/>
</dbReference>
<dbReference type="InterPro" id="IPR036322">
    <property type="entry name" value="WD40_repeat_dom_sf"/>
</dbReference>
<name>A0ABR2M5T6_9ASPA</name>
<gene>
    <name evidence="5" type="ORF">KSP40_PGU021730</name>
</gene>
<reference evidence="5 6" key="1">
    <citation type="journal article" date="2022" name="Nat. Plants">
        <title>Genomes of leafy and leafless Platanthera orchids illuminate the evolution of mycoheterotrophy.</title>
        <authorList>
            <person name="Li M.H."/>
            <person name="Liu K.W."/>
            <person name="Li Z."/>
            <person name="Lu H.C."/>
            <person name="Ye Q.L."/>
            <person name="Zhang D."/>
            <person name="Wang J.Y."/>
            <person name="Li Y.F."/>
            <person name="Zhong Z.M."/>
            <person name="Liu X."/>
            <person name="Yu X."/>
            <person name="Liu D.K."/>
            <person name="Tu X.D."/>
            <person name="Liu B."/>
            <person name="Hao Y."/>
            <person name="Liao X.Y."/>
            <person name="Jiang Y.T."/>
            <person name="Sun W.H."/>
            <person name="Chen J."/>
            <person name="Chen Y.Q."/>
            <person name="Ai Y."/>
            <person name="Zhai J.W."/>
            <person name="Wu S.S."/>
            <person name="Zhou Z."/>
            <person name="Hsiao Y.Y."/>
            <person name="Wu W.L."/>
            <person name="Chen Y.Y."/>
            <person name="Lin Y.F."/>
            <person name="Hsu J.L."/>
            <person name="Li C.Y."/>
            <person name="Wang Z.W."/>
            <person name="Zhao X."/>
            <person name="Zhong W.Y."/>
            <person name="Ma X.K."/>
            <person name="Ma L."/>
            <person name="Huang J."/>
            <person name="Chen G.Z."/>
            <person name="Huang M.Z."/>
            <person name="Huang L."/>
            <person name="Peng D.H."/>
            <person name="Luo Y.B."/>
            <person name="Zou S.Q."/>
            <person name="Chen S.P."/>
            <person name="Lan S."/>
            <person name="Tsai W.C."/>
            <person name="Van de Peer Y."/>
            <person name="Liu Z.J."/>
        </authorList>
    </citation>
    <scope>NUCLEOTIDE SEQUENCE [LARGE SCALE GENOMIC DNA]</scope>
    <source>
        <strain evidence="5">Lor288</strain>
    </source>
</reference>
<dbReference type="Proteomes" id="UP001412067">
    <property type="component" value="Unassembled WGS sequence"/>
</dbReference>